<proteinExistence type="predicted"/>
<sequence>MRQVSALLEEIKRHRQVSDESSLTAEACLSHDAEHLSRLLRDGTRSLDGWFRHWINYVLERRPFEWSERVNGCFRYFLCWKHTLL</sequence>
<keyword evidence="2" id="KW-1185">Reference proteome</keyword>
<protein>
    <submittedName>
        <fullName evidence="1">Uncharacterized protein</fullName>
    </submittedName>
</protein>
<dbReference type="Proteomes" id="UP001054837">
    <property type="component" value="Unassembled WGS sequence"/>
</dbReference>
<evidence type="ECO:0000313" key="1">
    <source>
        <dbReference type="EMBL" id="GIY29360.1"/>
    </source>
</evidence>
<organism evidence="1 2">
    <name type="scientific">Caerostris darwini</name>
    <dbReference type="NCBI Taxonomy" id="1538125"/>
    <lineage>
        <taxon>Eukaryota</taxon>
        <taxon>Metazoa</taxon>
        <taxon>Ecdysozoa</taxon>
        <taxon>Arthropoda</taxon>
        <taxon>Chelicerata</taxon>
        <taxon>Arachnida</taxon>
        <taxon>Araneae</taxon>
        <taxon>Araneomorphae</taxon>
        <taxon>Entelegynae</taxon>
        <taxon>Araneoidea</taxon>
        <taxon>Araneidae</taxon>
        <taxon>Caerostris</taxon>
    </lineage>
</organism>
<dbReference type="AlphaFoldDB" id="A0AAV4SAC8"/>
<dbReference type="EMBL" id="BPLQ01007309">
    <property type="protein sequence ID" value="GIY29360.1"/>
    <property type="molecule type" value="Genomic_DNA"/>
</dbReference>
<name>A0AAV4SAC8_9ARAC</name>
<gene>
    <name evidence="1" type="ORF">CDAR_504531</name>
</gene>
<accession>A0AAV4SAC8</accession>
<comment type="caution">
    <text evidence="1">The sequence shown here is derived from an EMBL/GenBank/DDBJ whole genome shotgun (WGS) entry which is preliminary data.</text>
</comment>
<evidence type="ECO:0000313" key="2">
    <source>
        <dbReference type="Proteomes" id="UP001054837"/>
    </source>
</evidence>
<reference evidence="1 2" key="1">
    <citation type="submission" date="2021-06" db="EMBL/GenBank/DDBJ databases">
        <title>Caerostris darwini draft genome.</title>
        <authorList>
            <person name="Kono N."/>
            <person name="Arakawa K."/>
        </authorList>
    </citation>
    <scope>NUCLEOTIDE SEQUENCE [LARGE SCALE GENOMIC DNA]</scope>
</reference>